<evidence type="ECO:0008006" key="4">
    <source>
        <dbReference type="Google" id="ProtNLM"/>
    </source>
</evidence>
<keyword evidence="3" id="KW-1185">Reference proteome</keyword>
<gene>
    <name evidence="2" type="ORF">METEAL_18620</name>
</gene>
<organism evidence="2 3">
    <name type="scientific">Mesoterricola silvestris</name>
    <dbReference type="NCBI Taxonomy" id="2927979"/>
    <lineage>
        <taxon>Bacteria</taxon>
        <taxon>Pseudomonadati</taxon>
        <taxon>Acidobacteriota</taxon>
        <taxon>Holophagae</taxon>
        <taxon>Holophagales</taxon>
        <taxon>Holophagaceae</taxon>
        <taxon>Mesoterricola</taxon>
    </lineage>
</organism>
<dbReference type="Proteomes" id="UP001238179">
    <property type="component" value="Chromosome"/>
</dbReference>
<dbReference type="AlphaFoldDB" id="A0AA48GYG8"/>
<accession>A0AA48GYG8</accession>
<protein>
    <recommendedName>
        <fullName evidence="4">DUF551 domain-containing protein</fullName>
    </recommendedName>
</protein>
<dbReference type="EMBL" id="AP027080">
    <property type="protein sequence ID" value="BDU72688.1"/>
    <property type="molecule type" value="Genomic_DNA"/>
</dbReference>
<sequence length="116" mass="13284">MSEWRHIESAPRDGSILIGRGSFGEDGDDAMLATAMRSQNGQWLRDPDGSGFKVPCFPTHWMHMPTPPKPQDRLVAFRACDRDREEFYTEGKSWERCCDADAEAWFPWPVKATPRP</sequence>
<evidence type="ECO:0000313" key="2">
    <source>
        <dbReference type="EMBL" id="BDU72688.1"/>
    </source>
</evidence>
<dbReference type="KEGG" id="msil:METEAL_18620"/>
<reference evidence="3" key="1">
    <citation type="journal article" date="2023" name="Int. J. Syst. Evol. Microbiol.">
        <title>Mesoterricola silvestris gen. nov., sp. nov., Mesoterricola sediminis sp. nov., Geothrix oryzae sp. nov., Geothrix edaphica sp. nov., Geothrix rubra sp. nov., and Geothrix limicola sp. nov., six novel members of Acidobacteriota isolated from soils.</title>
        <authorList>
            <person name="Itoh H."/>
            <person name="Sugisawa Y."/>
            <person name="Mise K."/>
            <person name="Xu Z."/>
            <person name="Kuniyasu M."/>
            <person name="Ushijima N."/>
            <person name="Kawano K."/>
            <person name="Kobayashi E."/>
            <person name="Shiratori Y."/>
            <person name="Masuda Y."/>
            <person name="Senoo K."/>
        </authorList>
    </citation>
    <scope>NUCLEOTIDE SEQUENCE [LARGE SCALE GENOMIC DNA]</scope>
    <source>
        <strain evidence="3">W79</strain>
    </source>
</reference>
<feature type="compositionally biased region" description="Basic and acidic residues" evidence="1">
    <location>
        <begin position="1"/>
        <end position="11"/>
    </location>
</feature>
<evidence type="ECO:0000256" key="1">
    <source>
        <dbReference type="SAM" id="MobiDB-lite"/>
    </source>
</evidence>
<evidence type="ECO:0000313" key="3">
    <source>
        <dbReference type="Proteomes" id="UP001238179"/>
    </source>
</evidence>
<proteinExistence type="predicted"/>
<feature type="region of interest" description="Disordered" evidence="1">
    <location>
        <begin position="1"/>
        <end position="23"/>
    </location>
</feature>
<name>A0AA48GYG8_9BACT</name>